<keyword evidence="2" id="KW-1185">Reference proteome</keyword>
<reference evidence="2" key="1">
    <citation type="submission" date="2024-06" db="EMBL/GenBank/DDBJ databases">
        <title>Multi-omics analyses provide insights into the biosynthesis of the anticancer antibiotic pleurotin in Hohenbuehelia grisea.</title>
        <authorList>
            <person name="Weaver J.A."/>
            <person name="Alberti F."/>
        </authorList>
    </citation>
    <scope>NUCLEOTIDE SEQUENCE [LARGE SCALE GENOMIC DNA]</scope>
    <source>
        <strain evidence="2">T-177</strain>
    </source>
</reference>
<name>A0ABR3JCR4_9AGAR</name>
<organism evidence="1 2">
    <name type="scientific">Hohenbuehelia grisea</name>
    <dbReference type="NCBI Taxonomy" id="104357"/>
    <lineage>
        <taxon>Eukaryota</taxon>
        <taxon>Fungi</taxon>
        <taxon>Dikarya</taxon>
        <taxon>Basidiomycota</taxon>
        <taxon>Agaricomycotina</taxon>
        <taxon>Agaricomycetes</taxon>
        <taxon>Agaricomycetidae</taxon>
        <taxon>Agaricales</taxon>
        <taxon>Pleurotineae</taxon>
        <taxon>Pleurotaceae</taxon>
        <taxon>Hohenbuehelia</taxon>
    </lineage>
</organism>
<evidence type="ECO:0000313" key="2">
    <source>
        <dbReference type="Proteomes" id="UP001556367"/>
    </source>
</evidence>
<accession>A0ABR3JCR4</accession>
<dbReference type="Proteomes" id="UP001556367">
    <property type="component" value="Unassembled WGS sequence"/>
</dbReference>
<protein>
    <recommendedName>
        <fullName evidence="3">Protein kinase domain-containing protein</fullName>
    </recommendedName>
</protein>
<evidence type="ECO:0008006" key="3">
    <source>
        <dbReference type="Google" id="ProtNLM"/>
    </source>
</evidence>
<sequence>MATMTEERRSISIRGVGFGNVMLRTGCFACSFVLAYNQWKDWGVTWECNSCLFAEATCGDLKLCVKIAINLEKEPFVDPESSSYATRIPGAAHVRVAQRFLDEYKFYRDQLKDLQGKLVPRHYGLWRFNSTWGGVVLLSIFEWAGSPSFTLFRTLVDKDTTEHRLACIKAISQLHAHGIEHAQLFGISNIRHVLFDVETETPRIVDFAAASARHKCMLPMFPSKYGNRDHPGCCDEVGAVARALQYYTYVPPSEPSTADCGPTGGSLLADHMSHSLFIAASG</sequence>
<dbReference type="EMBL" id="JASNQZ010000010">
    <property type="protein sequence ID" value="KAL0953066.1"/>
    <property type="molecule type" value="Genomic_DNA"/>
</dbReference>
<evidence type="ECO:0000313" key="1">
    <source>
        <dbReference type="EMBL" id="KAL0953066.1"/>
    </source>
</evidence>
<proteinExistence type="predicted"/>
<gene>
    <name evidence="1" type="ORF">HGRIS_007266</name>
</gene>
<comment type="caution">
    <text evidence="1">The sequence shown here is derived from an EMBL/GenBank/DDBJ whole genome shotgun (WGS) entry which is preliminary data.</text>
</comment>